<name>L0DYV6_THIND</name>
<reference evidence="1" key="1">
    <citation type="submission" date="2015-12" db="EMBL/GenBank/DDBJ databases">
        <authorList>
            <person name="Tikhonova T.V."/>
            <person name="Pavlov A.R."/>
            <person name="Beletsky A.V."/>
            <person name="Mardanov A.V."/>
            <person name="Sorokin D.Y."/>
            <person name="Ravin N.V."/>
            <person name="Popov V.O."/>
        </authorList>
    </citation>
    <scope>NUCLEOTIDE SEQUENCE</scope>
    <source>
        <strain evidence="1">DSM 14787</strain>
    </source>
</reference>
<organism evidence="1 2">
    <name type="scientific">Thioalkalivibrio nitratireducens (strain DSM 14787 / UNIQEM 213 / ALEN2)</name>
    <dbReference type="NCBI Taxonomy" id="1255043"/>
    <lineage>
        <taxon>Bacteria</taxon>
        <taxon>Pseudomonadati</taxon>
        <taxon>Pseudomonadota</taxon>
        <taxon>Gammaproteobacteria</taxon>
        <taxon>Chromatiales</taxon>
        <taxon>Ectothiorhodospiraceae</taxon>
        <taxon>Thioalkalivibrio</taxon>
    </lineage>
</organism>
<dbReference type="Gene3D" id="3.30.460.10">
    <property type="entry name" value="Beta Polymerase, domain 2"/>
    <property type="match status" value="1"/>
</dbReference>
<proteinExistence type="predicted"/>
<evidence type="ECO:0000313" key="2">
    <source>
        <dbReference type="Proteomes" id="UP000010809"/>
    </source>
</evidence>
<dbReference type="EMBL" id="CP003989">
    <property type="protein sequence ID" value="AGA34187.1"/>
    <property type="molecule type" value="Genomic_DNA"/>
</dbReference>
<accession>L0DYV6</accession>
<dbReference type="STRING" id="1255043.TVNIR_2546"/>
<dbReference type="AlphaFoldDB" id="L0DYV6"/>
<dbReference type="InterPro" id="IPR007344">
    <property type="entry name" value="GrpB/CoaE"/>
</dbReference>
<gene>
    <name evidence="1" type="ordered locus">TVNIR_2546</name>
</gene>
<dbReference type="SUPFAM" id="SSF81301">
    <property type="entry name" value="Nucleotidyltransferase"/>
    <property type="match status" value="1"/>
</dbReference>
<evidence type="ECO:0008006" key="3">
    <source>
        <dbReference type="Google" id="ProtNLM"/>
    </source>
</evidence>
<dbReference type="eggNOG" id="COG2320">
    <property type="taxonomic scope" value="Bacteria"/>
</dbReference>
<sequence>MTEHSDDGVTLVGYDASWPTEFRREAQRLRAARIPGFLAAEHIGSTAVPGMAAKPIIDIAVAVNLPAASPRLIRALEALGYRYYGTFGLRGRHFFRLGQPARVHLHVVHRRSPHWRAWLEFRDALRAHPEWVARYEHEKRRLARLHRYDRAAYTAAKTPIVTRILAAAGDR</sequence>
<dbReference type="Pfam" id="PF04229">
    <property type="entry name" value="GrpB"/>
    <property type="match status" value="1"/>
</dbReference>
<dbReference type="PATRIC" id="fig|1255043.3.peg.2571"/>
<dbReference type="PANTHER" id="PTHR34822:SF1">
    <property type="entry name" value="GRPB FAMILY PROTEIN"/>
    <property type="match status" value="1"/>
</dbReference>
<dbReference type="HOGENOM" id="CLU_086407_4_1_6"/>
<dbReference type="Proteomes" id="UP000010809">
    <property type="component" value="Chromosome"/>
</dbReference>
<dbReference type="RefSeq" id="WP_015259303.1">
    <property type="nucleotide sequence ID" value="NC_019902.2"/>
</dbReference>
<keyword evidence="2" id="KW-1185">Reference proteome</keyword>
<dbReference type="KEGG" id="tni:TVNIR_2546"/>
<dbReference type="PANTHER" id="PTHR34822">
    <property type="entry name" value="GRPB DOMAIN PROTEIN (AFU_ORTHOLOGUE AFUA_1G01530)"/>
    <property type="match status" value="1"/>
</dbReference>
<dbReference type="InterPro" id="IPR043519">
    <property type="entry name" value="NT_sf"/>
</dbReference>
<evidence type="ECO:0000313" key="1">
    <source>
        <dbReference type="EMBL" id="AGA34187.1"/>
    </source>
</evidence>
<protein>
    <recommendedName>
        <fullName evidence="3">Glutamate-rich protein grpB</fullName>
    </recommendedName>
</protein>